<dbReference type="InterPro" id="IPR029057">
    <property type="entry name" value="PRTase-like"/>
</dbReference>
<dbReference type="InterPro" id="IPR000836">
    <property type="entry name" value="PRTase_dom"/>
</dbReference>
<evidence type="ECO:0000259" key="1">
    <source>
        <dbReference type="Pfam" id="PF00156"/>
    </source>
</evidence>
<dbReference type="AlphaFoldDB" id="A0A1J5RX61"/>
<dbReference type="CDD" id="cd06223">
    <property type="entry name" value="PRTases_typeI"/>
    <property type="match status" value="1"/>
</dbReference>
<dbReference type="InterPro" id="IPR050137">
    <property type="entry name" value="PyrR_bifunctional"/>
</dbReference>
<organism evidence="2">
    <name type="scientific">mine drainage metagenome</name>
    <dbReference type="NCBI Taxonomy" id="410659"/>
    <lineage>
        <taxon>unclassified sequences</taxon>
        <taxon>metagenomes</taxon>
        <taxon>ecological metagenomes</taxon>
    </lineage>
</organism>
<gene>
    <name evidence="2" type="primary">pyrR_4</name>
    <name evidence="2" type="ORF">GALL_213550</name>
</gene>
<protein>
    <submittedName>
        <fullName evidence="2">Bifunctional protein PyrR</fullName>
    </submittedName>
</protein>
<dbReference type="EMBL" id="MLJW01000145">
    <property type="protein sequence ID" value="OIQ96652.1"/>
    <property type="molecule type" value="Genomic_DNA"/>
</dbReference>
<dbReference type="SUPFAM" id="SSF53271">
    <property type="entry name" value="PRTase-like"/>
    <property type="match status" value="1"/>
</dbReference>
<comment type="caution">
    <text evidence="2">The sequence shown here is derived from an EMBL/GenBank/DDBJ whole genome shotgun (WGS) entry which is preliminary data.</text>
</comment>
<reference evidence="2" key="1">
    <citation type="submission" date="2016-10" db="EMBL/GenBank/DDBJ databases">
        <title>Sequence of Gallionella enrichment culture.</title>
        <authorList>
            <person name="Poehlein A."/>
            <person name="Muehling M."/>
            <person name="Daniel R."/>
        </authorList>
    </citation>
    <scope>NUCLEOTIDE SEQUENCE</scope>
</reference>
<accession>A0A1J5RX61</accession>
<evidence type="ECO:0000313" key="2">
    <source>
        <dbReference type="EMBL" id="OIQ96652.1"/>
    </source>
</evidence>
<sequence>MSVDLVPGQRFCLYDAAALTVVMDRMAEQAAALLTGAGEPLLLGLLRRGAPLAAMLAARLRQHHGLSVPRYDLHLKRYGDDLTLLHPETELTENAEFSARDLSRATLLVVDDVLYQGHSLARVLSYLSQRGAPVIRAAVLADRCTAQLPVAADIVGVRLQVAAGDVVECQVPPYEPEFRIELLRPQASPRKDA</sequence>
<dbReference type="PANTHER" id="PTHR11608:SF0">
    <property type="entry name" value="BIFUNCTIONAL PROTEIN PYRR"/>
    <property type="match status" value="1"/>
</dbReference>
<proteinExistence type="predicted"/>
<dbReference type="Pfam" id="PF00156">
    <property type="entry name" value="Pribosyltran"/>
    <property type="match status" value="1"/>
</dbReference>
<dbReference type="PANTHER" id="PTHR11608">
    <property type="entry name" value="BIFUNCTIONAL PROTEIN PYRR"/>
    <property type="match status" value="1"/>
</dbReference>
<feature type="domain" description="Phosphoribosyltransferase" evidence="1">
    <location>
        <begin position="18"/>
        <end position="161"/>
    </location>
</feature>
<dbReference type="Gene3D" id="3.40.50.2020">
    <property type="match status" value="1"/>
</dbReference>
<name>A0A1J5RX61_9ZZZZ</name>